<dbReference type="GeneID" id="5004034"/>
<dbReference type="InterPro" id="IPR018866">
    <property type="entry name" value="Znf-4CXXC_R1"/>
</dbReference>
<accession>A4S3X2</accession>
<dbReference type="RefSeq" id="XP_001420168.1">
    <property type="nucleotide sequence ID" value="XM_001420131.1"/>
</dbReference>
<keyword evidence="5" id="KW-0597">Phosphoprotein</keyword>
<keyword evidence="6" id="KW-0832">Ubl conjugation</keyword>
<dbReference type="KEGG" id="olu:OSTLU_93364"/>
<dbReference type="HOGENOM" id="CLU_244577_0_0_1"/>
<organism evidence="12 13">
    <name type="scientific">Ostreococcus lucimarinus (strain CCE9901)</name>
    <dbReference type="NCBI Taxonomy" id="436017"/>
    <lineage>
        <taxon>Eukaryota</taxon>
        <taxon>Viridiplantae</taxon>
        <taxon>Chlorophyta</taxon>
        <taxon>Mamiellophyceae</taxon>
        <taxon>Mamiellales</taxon>
        <taxon>Bathycoccaceae</taxon>
        <taxon>Ostreococcus</taxon>
    </lineage>
</organism>
<gene>
    <name evidence="12" type="ORF">OSTLU_93364</name>
</gene>
<dbReference type="eggNOG" id="ENOG502SRG6">
    <property type="taxonomic scope" value="Eukaryota"/>
</dbReference>
<dbReference type="GO" id="GO:0005634">
    <property type="term" value="C:nucleus"/>
    <property type="evidence" value="ECO:0007669"/>
    <property type="project" value="UniProtKB-SubCell"/>
</dbReference>
<keyword evidence="9" id="KW-0539">Nucleus</keyword>
<feature type="compositionally biased region" description="Low complexity" evidence="10">
    <location>
        <begin position="20"/>
        <end position="29"/>
    </location>
</feature>
<dbReference type="GO" id="GO:0006355">
    <property type="term" value="P:regulation of DNA-templated transcription"/>
    <property type="evidence" value="ECO:0007669"/>
    <property type="project" value="InterPro"/>
</dbReference>
<sequence>MRDVADDLGWGDAFEDSDASDAGAESDASASDDDGRTATATTTTTRDAAASRIASASATTATTTREGARVGTIGPELAALRAAQGETREHYTMSHYDRLYGCERRWRRDARGSKTWCKDVHDAGCRECTTCHFCRQKTTDAKTTCVCGTWRRAPEGGRGRGTWCGWCLEMRVGENLDEAMADAEWRCPVCRDICNCSGANCLRAKRNLFPTQQLTGEALAYGWPSVAHYLITTAIVSGRDAPPMLDLPAAYTERQRRQRDPAAAGGGGGSGRGTIPGLFGARSNKEAQAIALRAKVAASVRAAFGDLVTDGDRGADGDDEGDQSDGAAEAAETGSNARRRGGRSRARGTRGARVGAQQLDGYGSSDGSELNSSDSEGDVETATTPDVVARDAEPVDVAMVAAPPRSDHVTGHVRSYAATSTAREGSVAQRVPKQKRARTDYGPAPDRREDEEWRSDDEGASGADFVHVPREQRHVVDAVHEDDGDRIERRTREPSTSRPGVATHTTEYGETVVVRQGDVAPPTARRRRRRRVPRPTEAEQFATVNPEVVEAAQSRAVHAAAQEEDEETRAAQGEGACAQILRDLRDGARDEFQFRDALVCSNQALRGAMVETDSGIVVDESELRAFCALVVRIARVAPRTPAGLQIISDARETLADPETFRAHQSTARAVVLRALLRCSDHAAYQGVHVGESLIQLLTLLAELGQEYCMIREYIQAKSGETPPELPTYIQASIHELAAVDAEGENQTTKEDQVALLLLERLEAAHVLLYASMAALRRSVRGPPLAGREELFCPTLAAFLDPSYPFKVKLRKQALRLIAAAVTAATRDWGDPKSPETLALAKNASEHIWPALSNLLALDFPARSNSPVTTVGGSGVTRAAIEGSARLIALLLRSGVWTWSQAETAVVAPHTPATFWRLAGAPYRAFAYRLYSRLLDVTPIYYGGIGAPLLKLWVLATMDPAAGESGATGISRARARITRAAKRHPILFPAFPASEKLEGCDKSDNASLHKRARWVAEVLHQAATTAVSPKVRVSAVAASNAFWDALPCREAEVRGKHSESAFMGASALILTTAVSHLSDAFLAPPPPKLVPMLCKTVELSSTRGGRQSEARAETLAHAMLTVALKFDPRDVTMLTTLVAILHETMERPRATDADDAIGAIWAALDATDSLHVSLGIASEKVVALREFVITSCAKRSIERARYTASSKAGTQAAKGWALALALLTKKSSEATWLRALMPSILDALQPPAVAIGKSAAPPPISTSDTSIRAALYRLLIDAVTHHPDLTARVDGDVVASTEPENVFFIAIMRAAIGEIAYALGGAEQSKGFMPLSEMDRNAAGRRLRGVLGATPSATTHALEEVYRSFKPPVETLADARETDVEQASPTATAVAALKFISAFAISTPAATRLVKTHVLSPIKAAMKRKESHARRALVSHVNDLWAGVGLIQHSSKENTVPLSAPPTPAAKRLEIPQAAWPAGAAEPCAFASIASKPPGTSINVIGQLIKREPANGVAVKENPKTGKKFDMLFVTLCDHAGDELRVQLIGASAKKCAAALDVDGMPSDIPLGFVGLKAKGAMAWDPKETASLVVNPATA</sequence>
<dbReference type="InterPro" id="IPR040221">
    <property type="entry name" value="CDCA7/CDA7L"/>
</dbReference>
<evidence type="ECO:0000256" key="4">
    <source>
        <dbReference type="ARBA" id="ARBA00022499"/>
    </source>
</evidence>
<feature type="compositionally biased region" description="Low complexity" evidence="10">
    <location>
        <begin position="363"/>
        <end position="374"/>
    </location>
</feature>
<keyword evidence="8" id="KW-0804">Transcription</keyword>
<dbReference type="GO" id="GO:0005737">
    <property type="term" value="C:cytoplasm"/>
    <property type="evidence" value="ECO:0007669"/>
    <property type="project" value="UniProtKB-SubCell"/>
</dbReference>
<feature type="compositionally biased region" description="Low complexity" evidence="10">
    <location>
        <begin position="37"/>
        <end position="65"/>
    </location>
</feature>
<dbReference type="Pfam" id="PF10497">
    <property type="entry name" value="zf-4CXXC_R1"/>
    <property type="match status" value="1"/>
</dbReference>
<evidence type="ECO:0000256" key="3">
    <source>
        <dbReference type="ARBA" id="ARBA00022490"/>
    </source>
</evidence>
<evidence type="ECO:0000256" key="2">
    <source>
        <dbReference type="ARBA" id="ARBA00004496"/>
    </source>
</evidence>
<proteinExistence type="predicted"/>
<feature type="compositionally biased region" description="Basic residues" evidence="10">
    <location>
        <begin position="524"/>
        <end position="533"/>
    </location>
</feature>
<reference evidence="12 13" key="1">
    <citation type="journal article" date="2007" name="Proc. Natl. Acad. Sci. U.S.A.">
        <title>The tiny eukaryote Ostreococcus provides genomic insights into the paradox of plankton speciation.</title>
        <authorList>
            <person name="Palenik B."/>
            <person name="Grimwood J."/>
            <person name="Aerts A."/>
            <person name="Rouze P."/>
            <person name="Salamov A."/>
            <person name="Putnam N."/>
            <person name="Dupont C."/>
            <person name="Jorgensen R."/>
            <person name="Derelle E."/>
            <person name="Rombauts S."/>
            <person name="Zhou K."/>
            <person name="Otillar R."/>
            <person name="Merchant S.S."/>
            <person name="Podell S."/>
            <person name="Gaasterland T."/>
            <person name="Napoli C."/>
            <person name="Gendler K."/>
            <person name="Manuell A."/>
            <person name="Tai V."/>
            <person name="Vallon O."/>
            <person name="Piganeau G."/>
            <person name="Jancek S."/>
            <person name="Heijde M."/>
            <person name="Jabbari K."/>
            <person name="Bowler C."/>
            <person name="Lohr M."/>
            <person name="Robbens S."/>
            <person name="Werner G."/>
            <person name="Dubchak I."/>
            <person name="Pazour G.J."/>
            <person name="Ren Q."/>
            <person name="Paulsen I."/>
            <person name="Delwiche C."/>
            <person name="Schmutz J."/>
            <person name="Rokhsar D."/>
            <person name="Van de Peer Y."/>
            <person name="Moreau H."/>
            <person name="Grigoriev I.V."/>
        </authorList>
    </citation>
    <scope>NUCLEOTIDE SEQUENCE [LARGE SCALE GENOMIC DNA]</scope>
    <source>
        <strain evidence="12 13">CCE9901</strain>
    </source>
</reference>
<protein>
    <recommendedName>
        <fullName evidence="11">Zinc-finger domain-containing protein</fullName>
    </recommendedName>
</protein>
<dbReference type="PANTHER" id="PTHR31169">
    <property type="entry name" value="OS05G0300700 PROTEIN"/>
    <property type="match status" value="1"/>
</dbReference>
<dbReference type="OMA" id="CGWCLEM"/>
<dbReference type="EMBL" id="CP000590">
    <property type="protein sequence ID" value="ABO98461.1"/>
    <property type="molecule type" value="Genomic_DNA"/>
</dbReference>
<keyword evidence="3" id="KW-0963">Cytoplasm</keyword>
<evidence type="ECO:0000256" key="6">
    <source>
        <dbReference type="ARBA" id="ARBA00022843"/>
    </source>
</evidence>
<evidence type="ECO:0000256" key="1">
    <source>
        <dbReference type="ARBA" id="ARBA00004123"/>
    </source>
</evidence>
<feature type="region of interest" description="Disordered" evidence="10">
    <location>
        <begin position="308"/>
        <end position="462"/>
    </location>
</feature>
<feature type="region of interest" description="Disordered" evidence="10">
    <location>
        <begin position="480"/>
        <end position="545"/>
    </location>
</feature>
<keyword evidence="7" id="KW-0805">Transcription regulation</keyword>
<feature type="compositionally biased region" description="Basic and acidic residues" evidence="10">
    <location>
        <begin position="480"/>
        <end position="495"/>
    </location>
</feature>
<dbReference type="STRING" id="436017.A4S3X2"/>
<feature type="compositionally biased region" description="Basic residues" evidence="10">
    <location>
        <begin position="337"/>
        <end position="350"/>
    </location>
</feature>
<feature type="compositionally biased region" description="Gly residues" evidence="10">
    <location>
        <begin position="264"/>
        <end position="274"/>
    </location>
</feature>
<dbReference type="OrthoDB" id="298344at2759"/>
<evidence type="ECO:0000256" key="5">
    <source>
        <dbReference type="ARBA" id="ARBA00022553"/>
    </source>
</evidence>
<name>A4S3X2_OSTLU</name>
<evidence type="ECO:0000256" key="10">
    <source>
        <dbReference type="SAM" id="MobiDB-lite"/>
    </source>
</evidence>
<evidence type="ECO:0000256" key="7">
    <source>
        <dbReference type="ARBA" id="ARBA00023015"/>
    </source>
</evidence>
<dbReference type="PANTHER" id="PTHR31169:SF23">
    <property type="entry name" value="OS03G0572250 PROTEIN"/>
    <property type="match status" value="1"/>
</dbReference>
<keyword evidence="4" id="KW-1017">Isopeptide bond</keyword>
<dbReference type="Proteomes" id="UP000001568">
    <property type="component" value="Chromosome 10"/>
</dbReference>
<feature type="compositionally biased region" description="Polar residues" evidence="10">
    <location>
        <begin position="496"/>
        <end position="508"/>
    </location>
</feature>
<evidence type="ECO:0000256" key="8">
    <source>
        <dbReference type="ARBA" id="ARBA00023163"/>
    </source>
</evidence>
<evidence type="ECO:0000259" key="11">
    <source>
        <dbReference type="Pfam" id="PF10497"/>
    </source>
</evidence>
<feature type="region of interest" description="Disordered" evidence="10">
    <location>
        <begin position="1"/>
        <end position="72"/>
    </location>
</feature>
<keyword evidence="13" id="KW-1185">Reference proteome</keyword>
<evidence type="ECO:0000256" key="9">
    <source>
        <dbReference type="ARBA" id="ARBA00023242"/>
    </source>
</evidence>
<evidence type="ECO:0000313" key="13">
    <source>
        <dbReference type="Proteomes" id="UP000001568"/>
    </source>
</evidence>
<feature type="region of interest" description="Disordered" evidence="10">
    <location>
        <begin position="253"/>
        <end position="279"/>
    </location>
</feature>
<dbReference type="Gramene" id="ABO98461">
    <property type="protein sequence ID" value="ABO98461"/>
    <property type="gene ID" value="OSTLU_93364"/>
</dbReference>
<evidence type="ECO:0000313" key="12">
    <source>
        <dbReference type="EMBL" id="ABO98461.1"/>
    </source>
</evidence>
<feature type="domain" description="Zinc-finger" evidence="11">
    <location>
        <begin position="126"/>
        <end position="230"/>
    </location>
</feature>
<comment type="subcellular location">
    <subcellularLocation>
        <location evidence="2">Cytoplasm</location>
    </subcellularLocation>
    <subcellularLocation>
        <location evidence="1">Nucleus</location>
    </subcellularLocation>
</comment>